<evidence type="ECO:0000313" key="2">
    <source>
        <dbReference type="EMBL" id="KAB2335164.1"/>
    </source>
</evidence>
<dbReference type="AlphaFoldDB" id="A0A7V7RPJ2"/>
<dbReference type="Proteomes" id="UP000441354">
    <property type="component" value="Unassembled WGS sequence"/>
</dbReference>
<protein>
    <submittedName>
        <fullName evidence="2">Uncharacterized protein</fullName>
    </submittedName>
</protein>
<dbReference type="OrthoDB" id="2454814at2"/>
<proteinExistence type="predicted"/>
<comment type="caution">
    <text evidence="2">The sequence shown here is derived from an EMBL/GenBank/DDBJ whole genome shotgun (WGS) entry which is preliminary data.</text>
</comment>
<organism evidence="2 3">
    <name type="scientific">Bacillus mesophilum</name>
    <dbReference type="NCBI Taxonomy" id="1071718"/>
    <lineage>
        <taxon>Bacteria</taxon>
        <taxon>Bacillati</taxon>
        <taxon>Bacillota</taxon>
        <taxon>Bacilli</taxon>
        <taxon>Bacillales</taxon>
        <taxon>Bacillaceae</taxon>
        <taxon>Bacillus</taxon>
    </lineage>
</organism>
<sequence>MNDDKKYDHPEQYKTDKESLFDKFESEKNVDPLPVEDLNEEVKEEEEGEKTKDSSSTQKKYEADFKTIKKKKIFGGD</sequence>
<evidence type="ECO:0000313" key="3">
    <source>
        <dbReference type="Proteomes" id="UP000441354"/>
    </source>
</evidence>
<feature type="compositionally biased region" description="Basic and acidic residues" evidence="1">
    <location>
        <begin position="49"/>
        <end position="59"/>
    </location>
</feature>
<feature type="region of interest" description="Disordered" evidence="1">
    <location>
        <begin position="1"/>
        <end position="59"/>
    </location>
</feature>
<dbReference type="RefSeq" id="WP_151571847.1">
    <property type="nucleotide sequence ID" value="NZ_WBOT01000001.1"/>
</dbReference>
<reference evidence="2 3" key="1">
    <citation type="journal article" date="2014" name="Arch. Microbiol.">
        <title>Bacillus mesophilum sp. nov., strain IITR-54T, a novel 4-chlorobiphenyl dechlorinating bacterium.</title>
        <authorList>
            <person name="Manickam N."/>
            <person name="Singh N.K."/>
            <person name="Bajaj A."/>
            <person name="Kumar R.M."/>
            <person name="Kaur G."/>
            <person name="Kaur N."/>
            <person name="Bala M."/>
            <person name="Kumar A."/>
            <person name="Mayilraj S."/>
        </authorList>
    </citation>
    <scope>NUCLEOTIDE SEQUENCE [LARGE SCALE GENOMIC DNA]</scope>
    <source>
        <strain evidence="2 3">IITR-54</strain>
    </source>
</reference>
<keyword evidence="3" id="KW-1185">Reference proteome</keyword>
<gene>
    <name evidence="2" type="ORF">F7732_00930</name>
</gene>
<feature type="compositionally biased region" description="Acidic residues" evidence="1">
    <location>
        <begin position="37"/>
        <end position="48"/>
    </location>
</feature>
<dbReference type="EMBL" id="WBOT01000001">
    <property type="protein sequence ID" value="KAB2335164.1"/>
    <property type="molecule type" value="Genomic_DNA"/>
</dbReference>
<accession>A0A7V7RPJ2</accession>
<feature type="compositionally biased region" description="Basic and acidic residues" evidence="1">
    <location>
        <begin position="1"/>
        <end position="30"/>
    </location>
</feature>
<evidence type="ECO:0000256" key="1">
    <source>
        <dbReference type="SAM" id="MobiDB-lite"/>
    </source>
</evidence>
<name>A0A7V7RPJ2_9BACI</name>